<accession>A0A9D1CPY8</accession>
<comment type="subcellular location">
    <subcellularLocation>
        <location evidence="1">Periplasm</location>
    </subcellularLocation>
</comment>
<feature type="chain" id="PRO_5039044897" evidence="6">
    <location>
        <begin position="23"/>
        <end position="344"/>
    </location>
</feature>
<dbReference type="CDD" id="cd13590">
    <property type="entry name" value="PBP2_PotD_PotF_like"/>
    <property type="match status" value="1"/>
</dbReference>
<dbReference type="SUPFAM" id="SSF53850">
    <property type="entry name" value="Periplasmic binding protein-like II"/>
    <property type="match status" value="1"/>
</dbReference>
<evidence type="ECO:0000256" key="2">
    <source>
        <dbReference type="ARBA" id="ARBA00022448"/>
    </source>
</evidence>
<dbReference type="InterPro" id="IPR001188">
    <property type="entry name" value="Sperm_putr-bd"/>
</dbReference>
<evidence type="ECO:0000256" key="6">
    <source>
        <dbReference type="SAM" id="SignalP"/>
    </source>
</evidence>
<dbReference type="Proteomes" id="UP000886887">
    <property type="component" value="Unassembled WGS sequence"/>
</dbReference>
<gene>
    <name evidence="7" type="ORF">IAB73_02625</name>
</gene>
<proteinExistence type="predicted"/>
<evidence type="ECO:0000313" key="8">
    <source>
        <dbReference type="Proteomes" id="UP000886887"/>
    </source>
</evidence>
<comment type="caution">
    <text evidence="7">The sequence shown here is derived from an EMBL/GenBank/DDBJ whole genome shotgun (WGS) entry which is preliminary data.</text>
</comment>
<keyword evidence="2" id="KW-0813">Transport</keyword>
<protein>
    <submittedName>
        <fullName evidence="7">Spermidine/putrescine ABC transporter substrate-binding protein</fullName>
    </submittedName>
</protein>
<feature type="signal peptide" evidence="6">
    <location>
        <begin position="1"/>
        <end position="22"/>
    </location>
</feature>
<dbReference type="PANTHER" id="PTHR30222:SF17">
    <property type="entry name" value="SPERMIDINE_PUTRESCINE-BINDING PERIPLASMIC PROTEIN"/>
    <property type="match status" value="1"/>
</dbReference>
<feature type="binding site" evidence="5">
    <location>
        <position position="81"/>
    </location>
    <ligand>
        <name>spermidine</name>
        <dbReference type="ChEBI" id="CHEBI:57834"/>
    </ligand>
</feature>
<dbReference type="PANTHER" id="PTHR30222">
    <property type="entry name" value="SPERMIDINE/PUTRESCINE-BINDING PERIPLASMIC PROTEIN"/>
    <property type="match status" value="1"/>
</dbReference>
<dbReference type="PIRSF" id="PIRSF019574">
    <property type="entry name" value="Periplasmic_polyamine_BP"/>
    <property type="match status" value="1"/>
</dbReference>
<sequence length="344" mass="38544">MKKLALFALILALLCAALPAGAQETISVYNWGDYIEPQVLELFEQETGIEVIYETFETNEDMYAKIAMGGASYDVIIPSDYMIERMIQEGLLQEINWDNVPNVKNIDPRFMNAAYDPQSAYSVPYTWGTMGILYNESTVVETPTSWQTLMDPAYTMDMLMLNSPRDTLGIALVMCGHDLNSTDPADLEDAKNLLVEQKPMVLAYVVDEVKDKMIAGEASVALVWSGDATYCMGENDELNYVVPVEGSNIFYDSICIPYNARNVSGAEKFIDFLCRADIAAMNYEYVGYAIPNTAAIELLGAEEYNASPVNNPPQEVLDKCEVFKYLGDDTRIYDQIWTEIISEF</sequence>
<evidence type="ECO:0000256" key="3">
    <source>
        <dbReference type="ARBA" id="ARBA00022729"/>
    </source>
</evidence>
<name>A0A9D1CPY8_9FIRM</name>
<evidence type="ECO:0000256" key="5">
    <source>
        <dbReference type="PIRSR" id="PIRSR019574-1"/>
    </source>
</evidence>
<reference evidence="7" key="2">
    <citation type="journal article" date="2021" name="PeerJ">
        <title>Extensive microbial diversity within the chicken gut microbiome revealed by metagenomics and culture.</title>
        <authorList>
            <person name="Gilroy R."/>
            <person name="Ravi A."/>
            <person name="Getino M."/>
            <person name="Pursley I."/>
            <person name="Horton D.L."/>
            <person name="Alikhan N.F."/>
            <person name="Baker D."/>
            <person name="Gharbi K."/>
            <person name="Hall N."/>
            <person name="Watson M."/>
            <person name="Adriaenssens E.M."/>
            <person name="Foster-Nyarko E."/>
            <person name="Jarju S."/>
            <person name="Secka A."/>
            <person name="Antonio M."/>
            <person name="Oren A."/>
            <person name="Chaudhuri R.R."/>
            <person name="La Ragione R."/>
            <person name="Hildebrand F."/>
            <person name="Pallen M.J."/>
        </authorList>
    </citation>
    <scope>NUCLEOTIDE SEQUENCE</scope>
    <source>
        <strain evidence="7">ChiSxjej2B14-6234</strain>
    </source>
</reference>
<dbReference type="AlphaFoldDB" id="A0A9D1CPY8"/>
<dbReference type="GO" id="GO:0019808">
    <property type="term" value="F:polyamine binding"/>
    <property type="evidence" value="ECO:0007669"/>
    <property type="project" value="InterPro"/>
</dbReference>
<reference evidence="7" key="1">
    <citation type="submission" date="2020-10" db="EMBL/GenBank/DDBJ databases">
        <authorList>
            <person name="Gilroy R."/>
        </authorList>
    </citation>
    <scope>NUCLEOTIDE SEQUENCE</scope>
    <source>
        <strain evidence="7">ChiSxjej2B14-6234</strain>
    </source>
</reference>
<dbReference type="Pfam" id="PF13416">
    <property type="entry name" value="SBP_bac_8"/>
    <property type="match status" value="1"/>
</dbReference>
<evidence type="ECO:0000256" key="1">
    <source>
        <dbReference type="ARBA" id="ARBA00004418"/>
    </source>
</evidence>
<evidence type="ECO:0000313" key="7">
    <source>
        <dbReference type="EMBL" id="HIQ71090.1"/>
    </source>
</evidence>
<dbReference type="GO" id="GO:0042597">
    <property type="term" value="C:periplasmic space"/>
    <property type="evidence" value="ECO:0007669"/>
    <property type="project" value="UniProtKB-SubCell"/>
</dbReference>
<dbReference type="InterPro" id="IPR006059">
    <property type="entry name" value="SBP"/>
</dbReference>
<dbReference type="EMBL" id="DVFJ01000008">
    <property type="protein sequence ID" value="HIQ71090.1"/>
    <property type="molecule type" value="Genomic_DNA"/>
</dbReference>
<organism evidence="7 8">
    <name type="scientific">Candidatus Onthenecus intestinigallinarum</name>
    <dbReference type="NCBI Taxonomy" id="2840875"/>
    <lineage>
        <taxon>Bacteria</taxon>
        <taxon>Bacillati</taxon>
        <taxon>Bacillota</taxon>
        <taxon>Clostridia</taxon>
        <taxon>Eubacteriales</taxon>
        <taxon>Candidatus Onthenecus</taxon>
    </lineage>
</organism>
<keyword evidence="3 6" id="KW-0732">Signal</keyword>
<evidence type="ECO:0000256" key="4">
    <source>
        <dbReference type="ARBA" id="ARBA00022764"/>
    </source>
</evidence>
<dbReference type="Gene3D" id="3.40.190.10">
    <property type="entry name" value="Periplasmic binding protein-like II"/>
    <property type="match status" value="2"/>
</dbReference>
<dbReference type="GO" id="GO:0015846">
    <property type="term" value="P:polyamine transport"/>
    <property type="evidence" value="ECO:0007669"/>
    <property type="project" value="InterPro"/>
</dbReference>
<dbReference type="PRINTS" id="PR00909">
    <property type="entry name" value="SPERMDNBNDNG"/>
</dbReference>
<keyword evidence="4" id="KW-0574">Periplasm</keyword>